<feature type="region of interest" description="Disordered" evidence="1">
    <location>
        <begin position="166"/>
        <end position="303"/>
    </location>
</feature>
<feature type="compositionally biased region" description="Basic residues" evidence="1">
    <location>
        <begin position="1"/>
        <end position="11"/>
    </location>
</feature>
<dbReference type="RefSeq" id="XP_003028294.1">
    <property type="nucleotide sequence ID" value="XM_003028248.1"/>
</dbReference>
<evidence type="ECO:0008006" key="4">
    <source>
        <dbReference type="Google" id="ProtNLM"/>
    </source>
</evidence>
<reference evidence="2 3" key="1">
    <citation type="journal article" date="2010" name="Nat. Biotechnol.">
        <title>Genome sequence of the model mushroom Schizophyllum commune.</title>
        <authorList>
            <person name="Ohm R.A."/>
            <person name="de Jong J.F."/>
            <person name="Lugones L.G."/>
            <person name="Aerts A."/>
            <person name="Kothe E."/>
            <person name="Stajich J.E."/>
            <person name="de Vries R.P."/>
            <person name="Record E."/>
            <person name="Levasseur A."/>
            <person name="Baker S.E."/>
            <person name="Bartholomew K.A."/>
            <person name="Coutinho P.M."/>
            <person name="Erdmann S."/>
            <person name="Fowler T.J."/>
            <person name="Gathman A.C."/>
            <person name="Lombard V."/>
            <person name="Henrissat B."/>
            <person name="Knabe N."/>
            <person name="Kuees U."/>
            <person name="Lilly W.W."/>
            <person name="Lindquist E."/>
            <person name="Lucas S."/>
            <person name="Magnuson J.K."/>
            <person name="Piumi F."/>
            <person name="Raudaskoski M."/>
            <person name="Salamov A."/>
            <person name="Schmutz J."/>
            <person name="Schwarze F.W.M.R."/>
            <person name="vanKuyk P.A."/>
            <person name="Horton J.S."/>
            <person name="Grigoriev I.V."/>
            <person name="Woesten H.A.B."/>
        </authorList>
    </citation>
    <scope>NUCLEOTIDE SEQUENCE [LARGE SCALE GENOMIC DNA]</scope>
    <source>
        <strain evidence="3">H4-8 / FGSC 9210</strain>
    </source>
</reference>
<organism evidence="3">
    <name type="scientific">Schizophyllum commune (strain H4-8 / FGSC 9210)</name>
    <name type="common">Split gill fungus</name>
    <dbReference type="NCBI Taxonomy" id="578458"/>
    <lineage>
        <taxon>Eukaryota</taxon>
        <taxon>Fungi</taxon>
        <taxon>Dikarya</taxon>
        <taxon>Basidiomycota</taxon>
        <taxon>Agaricomycotina</taxon>
        <taxon>Agaricomycetes</taxon>
        <taxon>Agaricomycetidae</taxon>
        <taxon>Agaricales</taxon>
        <taxon>Schizophyllaceae</taxon>
        <taxon>Schizophyllum</taxon>
    </lineage>
</organism>
<evidence type="ECO:0000256" key="1">
    <source>
        <dbReference type="SAM" id="MobiDB-lite"/>
    </source>
</evidence>
<dbReference type="AlphaFoldDB" id="D8QFD7"/>
<dbReference type="GeneID" id="9592064"/>
<proteinExistence type="predicted"/>
<dbReference type="KEGG" id="scm:SCHCO_02752030"/>
<dbReference type="EMBL" id="GL377311">
    <property type="protein sequence ID" value="EFI93391.1"/>
    <property type="molecule type" value="Genomic_DNA"/>
</dbReference>
<protein>
    <recommendedName>
        <fullName evidence="4">Myb/SANT-like domain-containing protein</fullName>
    </recommendedName>
</protein>
<dbReference type="VEuPathDB" id="FungiDB:SCHCODRAFT_02752030"/>
<dbReference type="OMA" id="PERENNW"/>
<gene>
    <name evidence="2" type="ORF">SCHCODRAFT_237354</name>
</gene>
<dbReference type="Proteomes" id="UP000007431">
    <property type="component" value="Unassembled WGS sequence"/>
</dbReference>
<feature type="compositionally biased region" description="Gly residues" evidence="1">
    <location>
        <begin position="207"/>
        <end position="216"/>
    </location>
</feature>
<accession>D8QFD7</accession>
<evidence type="ECO:0000313" key="2">
    <source>
        <dbReference type="EMBL" id="EFI93391.1"/>
    </source>
</evidence>
<dbReference type="OrthoDB" id="2930561at2759"/>
<feature type="compositionally biased region" description="Basic and acidic residues" evidence="1">
    <location>
        <begin position="259"/>
        <end position="280"/>
    </location>
</feature>
<keyword evidence="3" id="KW-1185">Reference proteome</keyword>
<sequence length="414" mass="45209">MANKSKIKKDKRKAERRAGSESSGSEADEKAQNASWNATEEQHMYNYLWEHRAEAGHGGNFPDTVYSSCARAIASYRTQGIVKGGRHVHTKYREGRTNTLVIREIKRKSGWSYSEERGADIDSDNEMQKELWTAFLDKLSASHRTAANRFKHKGWPYFDTMDQLVPKTTRGKRAVYGGRGRRPRSPSPAPSEGNATAGADLTQNSVGEGGSGGNAGGNVPPPDSENTADEPHAASQAPRPTTPPPTASPAPMTPSSARVGDKRVPSSPSAEKHPEKKPKAELPAGTSASRRESSFGSTTGGKFTAPAAMMAISQSLDRHGENVRAGLEFRPHASIAATPKRLQDASKRAQELEEGWLTKGEMIDLLDIFIDNVRMADAYMALNHDDTELRQTWVRKRLGKPQPVHAAEEDDPFA</sequence>
<dbReference type="InParanoid" id="D8QFD7"/>
<name>D8QFD7_SCHCM</name>
<dbReference type="HOGENOM" id="CLU_067859_0_0_1"/>
<feature type="region of interest" description="Disordered" evidence="1">
    <location>
        <begin position="1"/>
        <end position="37"/>
    </location>
</feature>
<feature type="compositionally biased region" description="Pro residues" evidence="1">
    <location>
        <begin position="240"/>
        <end position="252"/>
    </location>
</feature>
<feature type="compositionally biased region" description="Basic residues" evidence="1">
    <location>
        <begin position="169"/>
        <end position="184"/>
    </location>
</feature>
<evidence type="ECO:0000313" key="3">
    <source>
        <dbReference type="Proteomes" id="UP000007431"/>
    </source>
</evidence>